<keyword evidence="3" id="KW-1185">Reference proteome</keyword>
<organism evidence="2 3">
    <name type="scientific">Allacma fusca</name>
    <dbReference type="NCBI Taxonomy" id="39272"/>
    <lineage>
        <taxon>Eukaryota</taxon>
        <taxon>Metazoa</taxon>
        <taxon>Ecdysozoa</taxon>
        <taxon>Arthropoda</taxon>
        <taxon>Hexapoda</taxon>
        <taxon>Collembola</taxon>
        <taxon>Symphypleona</taxon>
        <taxon>Sminthuridae</taxon>
        <taxon>Allacma</taxon>
    </lineage>
</organism>
<reference evidence="2" key="1">
    <citation type="submission" date="2021-06" db="EMBL/GenBank/DDBJ databases">
        <authorList>
            <person name="Hodson N. C."/>
            <person name="Mongue J. A."/>
            <person name="Jaron S. K."/>
        </authorList>
    </citation>
    <scope>NUCLEOTIDE SEQUENCE</scope>
</reference>
<proteinExistence type="predicted"/>
<protein>
    <submittedName>
        <fullName evidence="2">Uncharacterized protein</fullName>
    </submittedName>
</protein>
<accession>A0A8J2Q2P4</accession>
<sequence length="134" mass="15075">MAQNSKASKGKGKITVPPLKIHEKCPYGHQKFPPPNKLPELEKPEITIKPACAEYCGQSGDSGKPERDSVEMSIQFNLPDAEDPRRETYLSNLFEIMEPFFESSESSPNTKKTPKKTKPDPESKVTTMIYAEFK</sequence>
<name>A0A8J2Q2P4_9HEXA</name>
<evidence type="ECO:0000313" key="3">
    <source>
        <dbReference type="Proteomes" id="UP000708208"/>
    </source>
</evidence>
<feature type="compositionally biased region" description="Low complexity" evidence="1">
    <location>
        <begin position="100"/>
        <end position="111"/>
    </location>
</feature>
<evidence type="ECO:0000313" key="2">
    <source>
        <dbReference type="EMBL" id="CAG7831121.1"/>
    </source>
</evidence>
<dbReference type="EMBL" id="CAJVCH010558972">
    <property type="protein sequence ID" value="CAG7831121.1"/>
    <property type="molecule type" value="Genomic_DNA"/>
</dbReference>
<feature type="region of interest" description="Disordered" evidence="1">
    <location>
        <begin position="100"/>
        <end position="134"/>
    </location>
</feature>
<dbReference type="AlphaFoldDB" id="A0A8J2Q2P4"/>
<comment type="caution">
    <text evidence="2">The sequence shown here is derived from an EMBL/GenBank/DDBJ whole genome shotgun (WGS) entry which is preliminary data.</text>
</comment>
<gene>
    <name evidence="2" type="ORF">AFUS01_LOCUS40879</name>
</gene>
<evidence type="ECO:0000256" key="1">
    <source>
        <dbReference type="SAM" id="MobiDB-lite"/>
    </source>
</evidence>
<dbReference type="Proteomes" id="UP000708208">
    <property type="component" value="Unassembled WGS sequence"/>
</dbReference>
<feature type="region of interest" description="Disordered" evidence="1">
    <location>
        <begin position="1"/>
        <end position="41"/>
    </location>
</feature>